<evidence type="ECO:0000313" key="3">
    <source>
        <dbReference type="EMBL" id="CZR62830.1"/>
    </source>
</evidence>
<dbReference type="AlphaFoldDB" id="A0A1L7XCQ7"/>
<keyword evidence="4" id="KW-1185">Reference proteome</keyword>
<keyword evidence="2" id="KW-0472">Membrane</keyword>
<sequence length="715" mass="78905">MSANTTIYVGFWNNHAKGAVVGSTLTLSNRNGAVLIAALALFLQLAGGQSWTIICFLTHQLRATTKARDGLYHQQQATLRNNTADISTTLQLMKIGWAWRSRSSGFKRSLTLVFIGAIHILGFGAASLLSSHITTVGNQVLIARSSTCGYWGLNPSEDQSGSAVSSAYPAYLRQSMETSQQYVENCLGEAQSLPECNIFNRLKFNWTSASSPCPFDGMCLGPTSNGALYMDTGWIDSRDDLGINGQEEDRVQFRKTAECVPITTKGYTSNGTSTLVYTENPNAIIGDGSPIVQTMFNYTAAFYGPQRNNLTQVGIVDPALQNSTYIYTNFRDVATMFWNYEQSPYDVHIEIADGDSGFTPVTPLAGTNTTLSLIFASFYGTYTAPSEDLWLAAHQNLTTIIAVDGVNGRAHEEYGPDNEISVLACTEQFKICNPSPTDNITSPCTPWISTGQINELDPSDLGMMLNNDHQLEIVNSVGFAAVHSTFYFVIFMLSSPLLAANLASGTESFPPAADQWILEAKNWFTMSLANTQRLLTDYVTGPPPQFEQYAIQNQAANNSALAWLCDHQIIRRDDFTNFGTLAIGLVFGLGGLIIGTSLCLERITSWVRVKRKKGLWRQRIWWAEGALQLQRGAYEALGIKDWEMGEWDRVPITPKGRVWNVLEYWDEETPQVVEGRKVSYAGAEKKESSMTASVSAVLSRNEGSKEFKRMRSNSW</sequence>
<dbReference type="EMBL" id="FJOG01000022">
    <property type="protein sequence ID" value="CZR62830.1"/>
    <property type="molecule type" value="Genomic_DNA"/>
</dbReference>
<dbReference type="Proteomes" id="UP000184330">
    <property type="component" value="Unassembled WGS sequence"/>
</dbReference>
<gene>
    <name evidence="3" type="ORF">PAC_12727</name>
</gene>
<feature type="compositionally biased region" description="Polar residues" evidence="1">
    <location>
        <begin position="689"/>
        <end position="698"/>
    </location>
</feature>
<feature type="transmembrane region" description="Helical" evidence="2">
    <location>
        <begin position="33"/>
        <end position="58"/>
    </location>
</feature>
<feature type="transmembrane region" description="Helical" evidence="2">
    <location>
        <begin position="578"/>
        <end position="600"/>
    </location>
</feature>
<reference evidence="3 4" key="1">
    <citation type="submission" date="2016-03" db="EMBL/GenBank/DDBJ databases">
        <authorList>
            <person name="Ploux O."/>
        </authorList>
    </citation>
    <scope>NUCLEOTIDE SEQUENCE [LARGE SCALE GENOMIC DNA]</scope>
    <source>
        <strain evidence="3 4">UAMH 11012</strain>
    </source>
</reference>
<organism evidence="3 4">
    <name type="scientific">Phialocephala subalpina</name>
    <dbReference type="NCBI Taxonomy" id="576137"/>
    <lineage>
        <taxon>Eukaryota</taxon>
        <taxon>Fungi</taxon>
        <taxon>Dikarya</taxon>
        <taxon>Ascomycota</taxon>
        <taxon>Pezizomycotina</taxon>
        <taxon>Leotiomycetes</taxon>
        <taxon>Helotiales</taxon>
        <taxon>Mollisiaceae</taxon>
        <taxon>Phialocephala</taxon>
        <taxon>Phialocephala fortinii species complex</taxon>
    </lineage>
</organism>
<name>A0A1L7XCQ7_9HELO</name>
<evidence type="ECO:0000313" key="4">
    <source>
        <dbReference type="Proteomes" id="UP000184330"/>
    </source>
</evidence>
<keyword evidence="2" id="KW-0812">Transmembrane</keyword>
<feature type="transmembrane region" description="Helical" evidence="2">
    <location>
        <begin position="110"/>
        <end position="129"/>
    </location>
</feature>
<evidence type="ECO:0000256" key="1">
    <source>
        <dbReference type="SAM" id="MobiDB-lite"/>
    </source>
</evidence>
<accession>A0A1L7XCQ7</accession>
<evidence type="ECO:0000256" key="2">
    <source>
        <dbReference type="SAM" id="Phobius"/>
    </source>
</evidence>
<dbReference type="OrthoDB" id="3557131at2759"/>
<protein>
    <submittedName>
        <fullName evidence="3">Uncharacterized protein</fullName>
    </submittedName>
</protein>
<proteinExistence type="predicted"/>
<keyword evidence="2" id="KW-1133">Transmembrane helix</keyword>
<feature type="region of interest" description="Disordered" evidence="1">
    <location>
        <begin position="684"/>
        <end position="715"/>
    </location>
</feature>